<organism evidence="1 2">
    <name type="scientific">Dendrobium catenatum</name>
    <dbReference type="NCBI Taxonomy" id="906689"/>
    <lineage>
        <taxon>Eukaryota</taxon>
        <taxon>Viridiplantae</taxon>
        <taxon>Streptophyta</taxon>
        <taxon>Embryophyta</taxon>
        <taxon>Tracheophyta</taxon>
        <taxon>Spermatophyta</taxon>
        <taxon>Magnoliopsida</taxon>
        <taxon>Liliopsida</taxon>
        <taxon>Asparagales</taxon>
        <taxon>Orchidaceae</taxon>
        <taxon>Epidendroideae</taxon>
        <taxon>Malaxideae</taxon>
        <taxon>Dendrobiinae</taxon>
        <taxon>Dendrobium</taxon>
    </lineage>
</organism>
<dbReference type="InterPro" id="IPR036396">
    <property type="entry name" value="Cyt_P450_sf"/>
</dbReference>
<dbReference type="InterPro" id="IPR044968">
    <property type="entry name" value="PRD1"/>
</dbReference>
<sequence>MLYLSINQDIHLHSLLREQRELQHSGSMGLKFLDLPMFNRYIMQNEGKLFQSSYPKSFGDLVGKNGVIIVHGEQQKRLHAIVDVRSKRVAINLMINQLMGVSSASEIKEMACKFSDFLDGCIYVPINLGGFTYHTAMKERKGIIAKFKNIIANGQQQGGSIERSGVLGSLVEEENLNDNPIADFILNLQSGSEAQTQTFANNLISSNLLTLCFAYLGLFPTDQMRSNVYLILDRAFGPSFGQPMRDVFFYLPVDLLDLLFFLGQKSSIDPQLALCQCASLLFLYVSSHLGEGFADDTPVLASLEQYILVNSNYLFCMTGDSLMLAQSVHLYGLHRGFQRNAKMSYSPETEKTLLNLLAIDDLELFSFCIHPMALKWLFQQERIMTYLSNQILKFCRLSRANESQLIVYPYGSQTMKMQLISALVVSGDNYVAQLLVSLMIELQGDGGEDDMICVLNTMTEILSLLFAGNITFSSLQPDWFTIGSLLLAFTHPNKFVDIYQSCKIFDPGGLLMIITPISF</sequence>
<reference evidence="1 2" key="1">
    <citation type="journal article" date="2016" name="Sci. Rep.">
        <title>The Dendrobium catenatum Lindl. genome sequence provides insights into polysaccharide synthase, floral development and adaptive evolution.</title>
        <authorList>
            <person name="Zhang G.Q."/>
            <person name="Xu Q."/>
            <person name="Bian C."/>
            <person name="Tsai W.C."/>
            <person name="Yeh C.M."/>
            <person name="Liu K.W."/>
            <person name="Yoshida K."/>
            <person name="Zhang L.S."/>
            <person name="Chang S.B."/>
            <person name="Chen F."/>
            <person name="Shi Y."/>
            <person name="Su Y.Y."/>
            <person name="Zhang Y.Q."/>
            <person name="Chen L.J."/>
            <person name="Yin Y."/>
            <person name="Lin M."/>
            <person name="Huang H."/>
            <person name="Deng H."/>
            <person name="Wang Z.W."/>
            <person name="Zhu S.L."/>
            <person name="Zhao X."/>
            <person name="Deng C."/>
            <person name="Niu S.C."/>
            <person name="Huang J."/>
            <person name="Wang M."/>
            <person name="Liu G.H."/>
            <person name="Yang H.J."/>
            <person name="Xiao X.J."/>
            <person name="Hsiao Y.Y."/>
            <person name="Wu W.L."/>
            <person name="Chen Y.Y."/>
            <person name="Mitsuda N."/>
            <person name="Ohme-Takagi M."/>
            <person name="Luo Y.B."/>
            <person name="Van de Peer Y."/>
            <person name="Liu Z.J."/>
        </authorList>
    </citation>
    <scope>NUCLEOTIDE SEQUENCE [LARGE SCALE GENOMIC DNA]</scope>
    <source>
        <tissue evidence="1">The whole plant</tissue>
    </source>
</reference>
<name>A0A2I0VIS7_9ASPA</name>
<dbReference type="Proteomes" id="UP000233837">
    <property type="component" value="Unassembled WGS sequence"/>
</dbReference>
<gene>
    <name evidence="1" type="primary">PRD1</name>
    <name evidence="1" type="ORF">MA16_Dca013369</name>
</gene>
<evidence type="ECO:0000313" key="1">
    <source>
        <dbReference type="EMBL" id="PKU63325.1"/>
    </source>
</evidence>
<dbReference type="GO" id="GO:0016705">
    <property type="term" value="F:oxidoreductase activity, acting on paired donors, with incorporation or reduction of molecular oxygen"/>
    <property type="evidence" value="ECO:0007669"/>
    <property type="project" value="InterPro"/>
</dbReference>
<dbReference type="GO" id="GO:0020037">
    <property type="term" value="F:heme binding"/>
    <property type="evidence" value="ECO:0007669"/>
    <property type="project" value="InterPro"/>
</dbReference>
<dbReference type="GO" id="GO:0004497">
    <property type="term" value="F:monooxygenase activity"/>
    <property type="evidence" value="ECO:0007669"/>
    <property type="project" value="InterPro"/>
</dbReference>
<dbReference type="EMBL" id="KZ503501">
    <property type="protein sequence ID" value="PKU63325.1"/>
    <property type="molecule type" value="Genomic_DNA"/>
</dbReference>
<dbReference type="PANTHER" id="PTHR36379">
    <property type="entry name" value="PROTEIN PRD1"/>
    <property type="match status" value="1"/>
</dbReference>
<protein>
    <submittedName>
        <fullName evidence="1">Protein PRD1</fullName>
    </submittedName>
</protein>
<dbReference type="Gene3D" id="1.10.630.10">
    <property type="entry name" value="Cytochrome P450"/>
    <property type="match status" value="1"/>
</dbReference>
<dbReference type="AlphaFoldDB" id="A0A2I0VIS7"/>
<proteinExistence type="predicted"/>
<dbReference type="PANTHER" id="PTHR36379:SF1">
    <property type="entry name" value="PUTATIVE RECOMBINATION INITIATION DEFECT 1-RELATED"/>
    <property type="match status" value="1"/>
</dbReference>
<dbReference type="GO" id="GO:0042138">
    <property type="term" value="P:meiotic DNA double-strand break formation"/>
    <property type="evidence" value="ECO:0007669"/>
    <property type="project" value="InterPro"/>
</dbReference>
<evidence type="ECO:0000313" key="2">
    <source>
        <dbReference type="Proteomes" id="UP000233837"/>
    </source>
</evidence>
<reference evidence="1 2" key="2">
    <citation type="journal article" date="2017" name="Nature">
        <title>The Apostasia genome and the evolution of orchids.</title>
        <authorList>
            <person name="Zhang G.Q."/>
            <person name="Liu K.W."/>
            <person name="Li Z."/>
            <person name="Lohaus R."/>
            <person name="Hsiao Y.Y."/>
            <person name="Niu S.C."/>
            <person name="Wang J.Y."/>
            <person name="Lin Y.C."/>
            <person name="Xu Q."/>
            <person name="Chen L.J."/>
            <person name="Yoshida K."/>
            <person name="Fujiwara S."/>
            <person name="Wang Z.W."/>
            <person name="Zhang Y.Q."/>
            <person name="Mitsuda N."/>
            <person name="Wang M."/>
            <person name="Liu G.H."/>
            <person name="Pecoraro L."/>
            <person name="Huang H.X."/>
            <person name="Xiao X.J."/>
            <person name="Lin M."/>
            <person name="Wu X.Y."/>
            <person name="Wu W.L."/>
            <person name="Chen Y.Y."/>
            <person name="Chang S.B."/>
            <person name="Sakamoto S."/>
            <person name="Ohme-Takagi M."/>
            <person name="Yagi M."/>
            <person name="Zeng S.J."/>
            <person name="Shen C.Y."/>
            <person name="Yeh C.M."/>
            <person name="Luo Y.B."/>
            <person name="Tsai W.C."/>
            <person name="Van de Peer Y."/>
            <person name="Liu Z.J."/>
        </authorList>
    </citation>
    <scope>NUCLEOTIDE SEQUENCE [LARGE SCALE GENOMIC DNA]</scope>
    <source>
        <tissue evidence="1">The whole plant</tissue>
    </source>
</reference>
<keyword evidence="2" id="KW-1185">Reference proteome</keyword>
<accession>A0A2I0VIS7</accession>
<dbReference type="GO" id="GO:0005506">
    <property type="term" value="F:iron ion binding"/>
    <property type="evidence" value="ECO:0007669"/>
    <property type="project" value="InterPro"/>
</dbReference>